<dbReference type="Proteomes" id="UP001054821">
    <property type="component" value="Chromosome 3"/>
</dbReference>
<accession>A0AAD4W7J7</accession>
<reference evidence="2 3" key="1">
    <citation type="journal article" date="2022" name="G3 (Bethesda)">
        <title>Whole-genome sequence and methylome profiling of the almond [Prunus dulcis (Mill.) D.A. Webb] cultivar 'Nonpareil'.</title>
        <authorList>
            <person name="D'Amico-Willman K.M."/>
            <person name="Ouma W.Z."/>
            <person name="Meulia T."/>
            <person name="Sideli G.M."/>
            <person name="Gradziel T.M."/>
            <person name="Fresnedo-Ramirez J."/>
        </authorList>
    </citation>
    <scope>NUCLEOTIDE SEQUENCE [LARGE SCALE GENOMIC DNA]</scope>
    <source>
        <strain evidence="2">Clone GOH B32 T37-40</strain>
    </source>
</reference>
<evidence type="ECO:0000256" key="1">
    <source>
        <dbReference type="SAM" id="SignalP"/>
    </source>
</evidence>
<organism evidence="2 3">
    <name type="scientific">Prunus dulcis</name>
    <name type="common">Almond</name>
    <name type="synonym">Amygdalus dulcis</name>
    <dbReference type="NCBI Taxonomy" id="3755"/>
    <lineage>
        <taxon>Eukaryota</taxon>
        <taxon>Viridiplantae</taxon>
        <taxon>Streptophyta</taxon>
        <taxon>Embryophyta</taxon>
        <taxon>Tracheophyta</taxon>
        <taxon>Spermatophyta</taxon>
        <taxon>Magnoliopsida</taxon>
        <taxon>eudicotyledons</taxon>
        <taxon>Gunneridae</taxon>
        <taxon>Pentapetalae</taxon>
        <taxon>rosids</taxon>
        <taxon>fabids</taxon>
        <taxon>Rosales</taxon>
        <taxon>Rosaceae</taxon>
        <taxon>Amygdaloideae</taxon>
        <taxon>Amygdaleae</taxon>
        <taxon>Prunus</taxon>
    </lineage>
</organism>
<dbReference type="PANTHER" id="PTHR31284:SF19">
    <property type="entry name" value="VEGETATIVE STORAGE PROTEIN 1-RELATED"/>
    <property type="match status" value="1"/>
</dbReference>
<evidence type="ECO:0000313" key="2">
    <source>
        <dbReference type="EMBL" id="KAI5336947.1"/>
    </source>
</evidence>
<feature type="chain" id="PRO_5041916267" description="Acid phosphatase 1-like" evidence="1">
    <location>
        <begin position="21"/>
        <end position="165"/>
    </location>
</feature>
<dbReference type="Gene3D" id="3.40.50.1000">
    <property type="entry name" value="HAD superfamily/HAD-like"/>
    <property type="match status" value="1"/>
</dbReference>
<sequence>MEILPILVFFLATVVSTTQGHEPLVTHHIHLLRPKSGAGGDSVPGVSCLSWRLGVETNNIINWKTVPAECESYVGHYLLGHQYRKDSKVVTKEAWLYAKSLNLTNDGKNVWVFDIDETTLSNLPYYADHGFGGLDPNIEITSEKLSLEMDPEERVLKSQSPLREE</sequence>
<keyword evidence="3" id="KW-1185">Reference proteome</keyword>
<feature type="signal peptide" evidence="1">
    <location>
        <begin position="1"/>
        <end position="20"/>
    </location>
</feature>
<gene>
    <name evidence="2" type="ORF">L3X38_016216</name>
</gene>
<dbReference type="InterPro" id="IPR023214">
    <property type="entry name" value="HAD_sf"/>
</dbReference>
<dbReference type="PANTHER" id="PTHR31284">
    <property type="entry name" value="ACID PHOSPHATASE-LIKE PROTEIN"/>
    <property type="match status" value="1"/>
</dbReference>
<dbReference type="InterPro" id="IPR005519">
    <property type="entry name" value="Acid_phosphat_B-like"/>
</dbReference>
<protein>
    <recommendedName>
        <fullName evidence="4">Acid phosphatase 1-like</fullName>
    </recommendedName>
</protein>
<dbReference type="AlphaFoldDB" id="A0AAD4W7J7"/>
<comment type="caution">
    <text evidence="2">The sequence shown here is derived from an EMBL/GenBank/DDBJ whole genome shotgun (WGS) entry which is preliminary data.</text>
</comment>
<proteinExistence type="predicted"/>
<evidence type="ECO:0000313" key="3">
    <source>
        <dbReference type="Proteomes" id="UP001054821"/>
    </source>
</evidence>
<evidence type="ECO:0008006" key="4">
    <source>
        <dbReference type="Google" id="ProtNLM"/>
    </source>
</evidence>
<dbReference type="Pfam" id="PF03767">
    <property type="entry name" value="Acid_phosphat_B"/>
    <property type="match status" value="1"/>
</dbReference>
<keyword evidence="1" id="KW-0732">Signal</keyword>
<dbReference type="EMBL" id="JAJFAZ020000003">
    <property type="protein sequence ID" value="KAI5336947.1"/>
    <property type="molecule type" value="Genomic_DNA"/>
</dbReference>
<name>A0AAD4W7J7_PRUDU</name>